<evidence type="ECO:0000313" key="3">
    <source>
        <dbReference type="Proteomes" id="UP001066276"/>
    </source>
</evidence>
<feature type="compositionally biased region" description="Basic and acidic residues" evidence="1">
    <location>
        <begin position="47"/>
        <end position="61"/>
    </location>
</feature>
<dbReference type="AlphaFoldDB" id="A0AAV7PF60"/>
<sequence length="304" mass="32248">MVVEVLVCSETSASPRGHRGPRGGGQVLRGQIALRHQSGPRAKARNHRELRGPERKPRRGPEQNAPDAAREKTIGWWGTEVPPQKRSTTPFPALSRRGPSPKDTEQEQQSDESNGTTGDLCDITGTSVSSGPHLRQERGAAEPVASTPSAGASNRGGACRQPYLQQAEVRRMRGAAGARRATSIDTGICRGARQGAASTGEAPGWSDGSSTAPGRSPHPEPGPQGKRAQHRRRQLHPRGEPLGANGQGSRNKEAAFAAGTRAAREKGTAQTKLQLHPCGEPLVVTGGAAVTRRQQPYKERAINS</sequence>
<accession>A0AAV7PF60</accession>
<organism evidence="2 3">
    <name type="scientific">Pleurodeles waltl</name>
    <name type="common">Iberian ribbed newt</name>
    <dbReference type="NCBI Taxonomy" id="8319"/>
    <lineage>
        <taxon>Eukaryota</taxon>
        <taxon>Metazoa</taxon>
        <taxon>Chordata</taxon>
        <taxon>Craniata</taxon>
        <taxon>Vertebrata</taxon>
        <taxon>Euteleostomi</taxon>
        <taxon>Amphibia</taxon>
        <taxon>Batrachia</taxon>
        <taxon>Caudata</taxon>
        <taxon>Salamandroidea</taxon>
        <taxon>Salamandridae</taxon>
        <taxon>Pleurodelinae</taxon>
        <taxon>Pleurodeles</taxon>
    </lineage>
</organism>
<evidence type="ECO:0000313" key="2">
    <source>
        <dbReference type="EMBL" id="KAJ1126908.1"/>
    </source>
</evidence>
<comment type="caution">
    <text evidence="2">The sequence shown here is derived from an EMBL/GenBank/DDBJ whole genome shotgun (WGS) entry which is preliminary data.</text>
</comment>
<protein>
    <submittedName>
        <fullName evidence="2">Uncharacterized protein</fullName>
    </submittedName>
</protein>
<gene>
    <name evidence="2" type="ORF">NDU88_005314</name>
</gene>
<proteinExistence type="predicted"/>
<reference evidence="2" key="1">
    <citation type="journal article" date="2022" name="bioRxiv">
        <title>Sequencing and chromosome-scale assembly of the giantPleurodeles waltlgenome.</title>
        <authorList>
            <person name="Brown T."/>
            <person name="Elewa A."/>
            <person name="Iarovenko S."/>
            <person name="Subramanian E."/>
            <person name="Araus A.J."/>
            <person name="Petzold A."/>
            <person name="Susuki M."/>
            <person name="Suzuki K.-i.T."/>
            <person name="Hayashi T."/>
            <person name="Toyoda A."/>
            <person name="Oliveira C."/>
            <person name="Osipova E."/>
            <person name="Leigh N.D."/>
            <person name="Simon A."/>
            <person name="Yun M.H."/>
        </authorList>
    </citation>
    <scope>NUCLEOTIDE SEQUENCE</scope>
    <source>
        <strain evidence="2">20211129_DDA</strain>
        <tissue evidence="2">Liver</tissue>
    </source>
</reference>
<name>A0AAV7PF60_PLEWA</name>
<feature type="region of interest" description="Disordered" evidence="1">
    <location>
        <begin position="8"/>
        <end position="272"/>
    </location>
</feature>
<keyword evidence="3" id="KW-1185">Reference proteome</keyword>
<feature type="compositionally biased region" description="Basic residues" evidence="1">
    <location>
        <begin position="227"/>
        <end position="236"/>
    </location>
</feature>
<dbReference type="EMBL" id="JANPWB010000011">
    <property type="protein sequence ID" value="KAJ1126908.1"/>
    <property type="molecule type" value="Genomic_DNA"/>
</dbReference>
<evidence type="ECO:0000256" key="1">
    <source>
        <dbReference type="SAM" id="MobiDB-lite"/>
    </source>
</evidence>
<dbReference type="Proteomes" id="UP001066276">
    <property type="component" value="Chromosome 7"/>
</dbReference>